<dbReference type="Pfam" id="PF19575">
    <property type="entry name" value="HTH_58"/>
    <property type="match status" value="1"/>
</dbReference>
<evidence type="ECO:0000259" key="1">
    <source>
        <dbReference type="Pfam" id="PF19575"/>
    </source>
</evidence>
<reference evidence="2 3" key="1">
    <citation type="submission" date="2019-06" db="EMBL/GenBank/DDBJ databases">
        <title>Rhodococcus spaelei sp. nov., isolated from a cave.</title>
        <authorList>
            <person name="Lee S.D."/>
        </authorList>
    </citation>
    <scope>NUCLEOTIDE SEQUENCE [LARGE SCALE GENOMIC DNA]</scope>
    <source>
        <strain evidence="2 3">C9-5</strain>
    </source>
</reference>
<proteinExistence type="predicted"/>
<comment type="caution">
    <text evidence="2">The sequence shown here is derived from an EMBL/GenBank/DDBJ whole genome shotgun (WGS) entry which is preliminary data.</text>
</comment>
<sequence length="75" mass="8013">MAELRSVRKGARVTGGARDAMQTELRDRYLGGASIRSLADSTGRSYGFVRTLLTEAGVALRGRGGPNRRKAVPGH</sequence>
<dbReference type="RefSeq" id="WP_142101907.1">
    <property type="nucleotide sequence ID" value="NZ_VIGH01000008.1"/>
</dbReference>
<organism evidence="2 3">
    <name type="scientific">Rhodococcus spelaei</name>
    <dbReference type="NCBI Taxonomy" id="2546320"/>
    <lineage>
        <taxon>Bacteria</taxon>
        <taxon>Bacillati</taxon>
        <taxon>Actinomycetota</taxon>
        <taxon>Actinomycetes</taxon>
        <taxon>Mycobacteriales</taxon>
        <taxon>Nocardiaceae</taxon>
        <taxon>Rhodococcus</taxon>
    </lineage>
</organism>
<feature type="domain" description="Helix-turn-helix" evidence="1">
    <location>
        <begin position="7"/>
        <end position="68"/>
    </location>
</feature>
<gene>
    <name evidence="2" type="ORF">FK531_18435</name>
</gene>
<accession>A0A541B2B9</accession>
<dbReference type="OrthoDB" id="3541261at2"/>
<evidence type="ECO:0000313" key="3">
    <source>
        <dbReference type="Proteomes" id="UP000316256"/>
    </source>
</evidence>
<keyword evidence="3" id="KW-1185">Reference proteome</keyword>
<dbReference type="AlphaFoldDB" id="A0A541B2B9"/>
<protein>
    <submittedName>
        <fullName evidence="2">Transcriptional regulator</fullName>
    </submittedName>
</protein>
<dbReference type="InterPro" id="IPR045745">
    <property type="entry name" value="HTH_58_Actinobacteria-type"/>
</dbReference>
<name>A0A541B2B9_9NOCA</name>
<dbReference type="Proteomes" id="UP000316256">
    <property type="component" value="Unassembled WGS sequence"/>
</dbReference>
<evidence type="ECO:0000313" key="2">
    <source>
        <dbReference type="EMBL" id="TQF66473.1"/>
    </source>
</evidence>
<dbReference type="EMBL" id="VIGH01000008">
    <property type="protein sequence ID" value="TQF66473.1"/>
    <property type="molecule type" value="Genomic_DNA"/>
</dbReference>